<accession>A0AAD6S636</accession>
<proteinExistence type="predicted"/>
<comment type="caution">
    <text evidence="1">The sequence shown here is derived from an EMBL/GenBank/DDBJ whole genome shotgun (WGS) entry which is preliminary data.</text>
</comment>
<dbReference type="AlphaFoldDB" id="A0AAD6S636"/>
<protein>
    <submittedName>
        <fullName evidence="1">Uncharacterized protein</fullName>
    </submittedName>
</protein>
<keyword evidence="2" id="KW-1185">Reference proteome</keyword>
<dbReference type="EMBL" id="JARJCM010000228">
    <property type="protein sequence ID" value="KAJ7021555.1"/>
    <property type="molecule type" value="Genomic_DNA"/>
</dbReference>
<organism evidence="1 2">
    <name type="scientific">Mycena alexandri</name>
    <dbReference type="NCBI Taxonomy" id="1745969"/>
    <lineage>
        <taxon>Eukaryota</taxon>
        <taxon>Fungi</taxon>
        <taxon>Dikarya</taxon>
        <taxon>Basidiomycota</taxon>
        <taxon>Agaricomycotina</taxon>
        <taxon>Agaricomycetes</taxon>
        <taxon>Agaricomycetidae</taxon>
        <taxon>Agaricales</taxon>
        <taxon>Marasmiineae</taxon>
        <taxon>Mycenaceae</taxon>
        <taxon>Mycena</taxon>
    </lineage>
</organism>
<sequence length="97" mass="10593">MAWTDIYISPSSPPLAFPSVLVIYSSTLTLSPILDFVKYLGTAALLTLCPTPFQPRITLPALHHDASSIGLNAFTNLHLPRDFARQLSVPLPLNTFS</sequence>
<evidence type="ECO:0000313" key="1">
    <source>
        <dbReference type="EMBL" id="KAJ7021555.1"/>
    </source>
</evidence>
<name>A0AAD6S636_9AGAR</name>
<evidence type="ECO:0000313" key="2">
    <source>
        <dbReference type="Proteomes" id="UP001218188"/>
    </source>
</evidence>
<gene>
    <name evidence="1" type="ORF">C8F04DRAFT_1273518</name>
</gene>
<dbReference type="Proteomes" id="UP001218188">
    <property type="component" value="Unassembled WGS sequence"/>
</dbReference>
<reference evidence="1" key="1">
    <citation type="submission" date="2023-03" db="EMBL/GenBank/DDBJ databases">
        <title>Massive genome expansion in bonnet fungi (Mycena s.s.) driven by repeated elements and novel gene families across ecological guilds.</title>
        <authorList>
            <consortium name="Lawrence Berkeley National Laboratory"/>
            <person name="Harder C.B."/>
            <person name="Miyauchi S."/>
            <person name="Viragh M."/>
            <person name="Kuo A."/>
            <person name="Thoen E."/>
            <person name="Andreopoulos B."/>
            <person name="Lu D."/>
            <person name="Skrede I."/>
            <person name="Drula E."/>
            <person name="Henrissat B."/>
            <person name="Morin E."/>
            <person name="Kohler A."/>
            <person name="Barry K."/>
            <person name="LaButti K."/>
            <person name="Morin E."/>
            <person name="Salamov A."/>
            <person name="Lipzen A."/>
            <person name="Mereny Z."/>
            <person name="Hegedus B."/>
            <person name="Baldrian P."/>
            <person name="Stursova M."/>
            <person name="Weitz H."/>
            <person name="Taylor A."/>
            <person name="Grigoriev I.V."/>
            <person name="Nagy L.G."/>
            <person name="Martin F."/>
            <person name="Kauserud H."/>
        </authorList>
    </citation>
    <scope>NUCLEOTIDE SEQUENCE</scope>
    <source>
        <strain evidence="1">CBHHK200</strain>
    </source>
</reference>